<dbReference type="OrthoDB" id="9804578at2"/>
<dbReference type="HAMAP" id="MF_00131">
    <property type="entry name" value="Trp_synth_alpha"/>
    <property type="match status" value="1"/>
</dbReference>
<comment type="pathway">
    <text evidence="2 9">Amino-acid biosynthesis; L-tryptophan biosynthesis; L-tryptophan from chorismate: step 5/5.</text>
</comment>
<dbReference type="FunFam" id="3.20.20.70:FF:000037">
    <property type="entry name" value="Tryptophan synthase alpha chain"/>
    <property type="match status" value="1"/>
</dbReference>
<dbReference type="CDD" id="cd04724">
    <property type="entry name" value="Tryptophan_synthase_alpha"/>
    <property type="match status" value="1"/>
</dbReference>
<dbReference type="RefSeq" id="WP_093071528.1">
    <property type="nucleotide sequence ID" value="NZ_FOGV01000001.1"/>
</dbReference>
<evidence type="ECO:0000256" key="10">
    <source>
        <dbReference type="RuleBase" id="RU003662"/>
    </source>
</evidence>
<name>A0A1H9P3L0_9BACI</name>
<comment type="function">
    <text evidence="1 9">The alpha subunit is responsible for the aldol cleavage of indoleglycerol phosphate to indole and glyceraldehyde 3-phosphate.</text>
</comment>
<accession>A0A1H9P3L0</accession>
<gene>
    <name evidence="9" type="primary">trpA</name>
    <name evidence="11" type="ORF">SAMN05444126_10157</name>
</gene>
<dbReference type="PANTHER" id="PTHR43406">
    <property type="entry name" value="TRYPTOPHAN SYNTHASE, ALPHA CHAIN"/>
    <property type="match status" value="1"/>
</dbReference>
<evidence type="ECO:0000256" key="2">
    <source>
        <dbReference type="ARBA" id="ARBA00004733"/>
    </source>
</evidence>
<dbReference type="EC" id="4.2.1.20" evidence="9"/>
<feature type="active site" description="Proton acceptor" evidence="9">
    <location>
        <position position="57"/>
    </location>
</feature>
<evidence type="ECO:0000313" key="11">
    <source>
        <dbReference type="EMBL" id="SER42183.1"/>
    </source>
</evidence>
<sequence length="266" mass="28771">MNRLTQPGFQTKDALFVPYMMSGDPTMDASTDIAVALQEAGADALEWGVPFSDPLADGPVIQEAGKRAQKNGGNLPQALAGMKEARKKGLHIPAVLFTYVNPVLTYGVEALIDDMKESGFDGILIPDLPYEESADWREKFLENGLSLVPLIAPSSQNRTEKISKSADGFLYYVTSLGVTGERTSFSEKIADDIAAIQNFTEVPVLAGFGITTNEHVRHFQSIADGAIVGSAIVKEIGNEEEALLDSRTRADAVKRIKSFVEALISY</sequence>
<comment type="similarity">
    <text evidence="9 10">Belongs to the TrpA family.</text>
</comment>
<dbReference type="GO" id="GO:0004834">
    <property type="term" value="F:tryptophan synthase activity"/>
    <property type="evidence" value="ECO:0007669"/>
    <property type="project" value="UniProtKB-UniRule"/>
</dbReference>
<comment type="subunit">
    <text evidence="3 9">Tetramer of two alpha and two beta chains.</text>
</comment>
<evidence type="ECO:0000313" key="12">
    <source>
        <dbReference type="Proteomes" id="UP000199318"/>
    </source>
</evidence>
<dbReference type="InterPro" id="IPR013785">
    <property type="entry name" value="Aldolase_TIM"/>
</dbReference>
<dbReference type="EMBL" id="FOGV01000001">
    <property type="protein sequence ID" value="SER42183.1"/>
    <property type="molecule type" value="Genomic_DNA"/>
</dbReference>
<dbReference type="UniPathway" id="UPA00035">
    <property type="reaction ID" value="UER00044"/>
</dbReference>
<comment type="catalytic activity">
    <reaction evidence="8 9">
        <text>(1S,2R)-1-C-(indol-3-yl)glycerol 3-phosphate + L-serine = D-glyceraldehyde 3-phosphate + L-tryptophan + H2O</text>
        <dbReference type="Rhea" id="RHEA:10532"/>
        <dbReference type="ChEBI" id="CHEBI:15377"/>
        <dbReference type="ChEBI" id="CHEBI:33384"/>
        <dbReference type="ChEBI" id="CHEBI:57912"/>
        <dbReference type="ChEBI" id="CHEBI:58866"/>
        <dbReference type="ChEBI" id="CHEBI:59776"/>
        <dbReference type="EC" id="4.2.1.20"/>
    </reaction>
</comment>
<dbReference type="SUPFAM" id="SSF51366">
    <property type="entry name" value="Ribulose-phoshate binding barrel"/>
    <property type="match status" value="1"/>
</dbReference>
<dbReference type="NCBIfam" id="TIGR00262">
    <property type="entry name" value="trpA"/>
    <property type="match status" value="1"/>
</dbReference>
<keyword evidence="5 9" id="KW-0822">Tryptophan biosynthesis</keyword>
<evidence type="ECO:0000256" key="7">
    <source>
        <dbReference type="ARBA" id="ARBA00023239"/>
    </source>
</evidence>
<evidence type="ECO:0000256" key="5">
    <source>
        <dbReference type="ARBA" id="ARBA00022822"/>
    </source>
</evidence>
<dbReference type="STRING" id="1464123.SAMN05444126_10157"/>
<evidence type="ECO:0000256" key="4">
    <source>
        <dbReference type="ARBA" id="ARBA00022605"/>
    </source>
</evidence>
<dbReference type="PANTHER" id="PTHR43406:SF1">
    <property type="entry name" value="TRYPTOPHAN SYNTHASE ALPHA CHAIN, CHLOROPLASTIC"/>
    <property type="match status" value="1"/>
</dbReference>
<keyword evidence="6 9" id="KW-0057">Aromatic amino acid biosynthesis</keyword>
<evidence type="ECO:0000256" key="3">
    <source>
        <dbReference type="ARBA" id="ARBA00011270"/>
    </source>
</evidence>
<evidence type="ECO:0000256" key="6">
    <source>
        <dbReference type="ARBA" id="ARBA00023141"/>
    </source>
</evidence>
<keyword evidence="7 9" id="KW-0456">Lyase</keyword>
<feature type="active site" description="Proton acceptor" evidence="9">
    <location>
        <position position="46"/>
    </location>
</feature>
<dbReference type="Gene3D" id="3.20.20.70">
    <property type="entry name" value="Aldolase class I"/>
    <property type="match status" value="1"/>
</dbReference>
<evidence type="ECO:0000256" key="8">
    <source>
        <dbReference type="ARBA" id="ARBA00049047"/>
    </source>
</evidence>
<organism evidence="11 12">
    <name type="scientific">Salisediminibacterium halotolerans</name>
    <dbReference type="NCBI Taxonomy" id="517425"/>
    <lineage>
        <taxon>Bacteria</taxon>
        <taxon>Bacillati</taxon>
        <taxon>Bacillota</taxon>
        <taxon>Bacilli</taxon>
        <taxon>Bacillales</taxon>
        <taxon>Bacillaceae</taxon>
        <taxon>Salisediminibacterium</taxon>
    </lineage>
</organism>
<evidence type="ECO:0000256" key="9">
    <source>
        <dbReference type="HAMAP-Rule" id="MF_00131"/>
    </source>
</evidence>
<dbReference type="InterPro" id="IPR002028">
    <property type="entry name" value="Trp_synthase_suA"/>
</dbReference>
<proteinExistence type="inferred from homology"/>
<protein>
    <recommendedName>
        <fullName evidence="9">Tryptophan synthase alpha chain</fullName>
        <ecNumber evidence="9">4.2.1.20</ecNumber>
    </recommendedName>
</protein>
<dbReference type="Proteomes" id="UP000199318">
    <property type="component" value="Unassembled WGS sequence"/>
</dbReference>
<keyword evidence="4 9" id="KW-0028">Amino-acid biosynthesis</keyword>
<dbReference type="Pfam" id="PF00290">
    <property type="entry name" value="Trp_syntA"/>
    <property type="match status" value="1"/>
</dbReference>
<comment type="caution">
    <text evidence="11">The sequence shown here is derived from an EMBL/GenBank/DDBJ whole genome shotgun (WGS) entry which is preliminary data.</text>
</comment>
<dbReference type="InterPro" id="IPR011060">
    <property type="entry name" value="RibuloseP-bd_barrel"/>
</dbReference>
<evidence type="ECO:0000256" key="1">
    <source>
        <dbReference type="ARBA" id="ARBA00003365"/>
    </source>
</evidence>
<dbReference type="AlphaFoldDB" id="A0A1H9P3L0"/>
<reference evidence="12" key="1">
    <citation type="submission" date="2016-10" db="EMBL/GenBank/DDBJ databases">
        <authorList>
            <person name="de Groot N.N."/>
        </authorList>
    </citation>
    <scope>NUCLEOTIDE SEQUENCE [LARGE SCALE GENOMIC DNA]</scope>
    <source>
        <strain evidence="12">10nlg</strain>
    </source>
</reference>
<keyword evidence="12" id="KW-1185">Reference proteome</keyword>
<dbReference type="GO" id="GO:0005829">
    <property type="term" value="C:cytosol"/>
    <property type="evidence" value="ECO:0007669"/>
    <property type="project" value="TreeGrafter"/>
</dbReference>